<evidence type="ECO:0000313" key="2">
    <source>
        <dbReference type="EMBL" id="EFL24036.1"/>
    </source>
</evidence>
<name>D9WR70_9ACTN</name>
<organism evidence="2 3">
    <name type="scientific">Streptomyces himastatinicus ATCC 53653</name>
    <dbReference type="NCBI Taxonomy" id="457427"/>
    <lineage>
        <taxon>Bacteria</taxon>
        <taxon>Bacillati</taxon>
        <taxon>Actinomycetota</taxon>
        <taxon>Actinomycetes</taxon>
        <taxon>Kitasatosporales</taxon>
        <taxon>Streptomycetaceae</taxon>
        <taxon>Streptomyces</taxon>
        <taxon>Streptomyces violaceusniger group</taxon>
    </lineage>
</organism>
<accession>D9WR70</accession>
<dbReference type="RefSeq" id="WP_009715850.1">
    <property type="nucleotide sequence ID" value="NZ_GG657754.1"/>
</dbReference>
<feature type="compositionally biased region" description="Basic residues" evidence="1">
    <location>
        <begin position="182"/>
        <end position="201"/>
    </location>
</feature>
<evidence type="ECO:0000313" key="3">
    <source>
        <dbReference type="Proteomes" id="UP000003963"/>
    </source>
</evidence>
<proteinExistence type="predicted"/>
<reference evidence="2 3" key="1">
    <citation type="submission" date="2009-02" db="EMBL/GenBank/DDBJ databases">
        <title>Annotation of Streptomyces hygroscopicus strain ATCC 53653.</title>
        <authorList>
            <consortium name="The Broad Institute Genome Sequencing Platform"/>
            <consortium name="Broad Institute Microbial Sequencing Center"/>
            <person name="Fischbach M."/>
            <person name="Godfrey P."/>
            <person name="Ward D."/>
            <person name="Young S."/>
            <person name="Zeng Q."/>
            <person name="Koehrsen M."/>
            <person name="Alvarado L."/>
            <person name="Berlin A.M."/>
            <person name="Bochicchio J."/>
            <person name="Borenstein D."/>
            <person name="Chapman S.B."/>
            <person name="Chen Z."/>
            <person name="Engels R."/>
            <person name="Freedman E."/>
            <person name="Gellesch M."/>
            <person name="Goldberg J."/>
            <person name="Griggs A."/>
            <person name="Gujja S."/>
            <person name="Heilman E.R."/>
            <person name="Heiman D.I."/>
            <person name="Hepburn T.A."/>
            <person name="Howarth C."/>
            <person name="Jen D."/>
            <person name="Larson L."/>
            <person name="Lewis B."/>
            <person name="Mehta T."/>
            <person name="Park D."/>
            <person name="Pearson M."/>
            <person name="Richards J."/>
            <person name="Roberts A."/>
            <person name="Saif S."/>
            <person name="Shea T.D."/>
            <person name="Shenoy N."/>
            <person name="Sisk P."/>
            <person name="Stolte C."/>
            <person name="Sykes S.N."/>
            <person name="Thomson T."/>
            <person name="Walk T."/>
            <person name="White J."/>
            <person name="Yandava C."/>
            <person name="Straight P."/>
            <person name="Clardy J."/>
            <person name="Hung D."/>
            <person name="Kolter R."/>
            <person name="Mekalanos J."/>
            <person name="Walker S."/>
            <person name="Walsh C.T."/>
            <person name="Wieland-Brown L.C."/>
            <person name="Haas B."/>
            <person name="Nusbaum C."/>
            <person name="Birren B."/>
        </authorList>
    </citation>
    <scope>NUCLEOTIDE SEQUENCE [LARGE SCALE GENOMIC DNA]</scope>
    <source>
        <strain evidence="2 3">ATCC 53653</strain>
    </source>
</reference>
<dbReference type="HOGENOM" id="CLU_101008_1_0_11"/>
<keyword evidence="3" id="KW-1185">Reference proteome</keyword>
<dbReference type="Proteomes" id="UP000003963">
    <property type="component" value="Unassembled WGS sequence"/>
</dbReference>
<protein>
    <submittedName>
        <fullName evidence="2">Secreted protein</fullName>
    </submittedName>
</protein>
<sequence length="201" mass="22729">MSVTLIILVAALVAMVALVFARPVRQSSRDGLISRFGPEYDRAVARHGGDAKAAQWELSERLRRYGELSIRALTPESREQYAARWSGLQERFVESPALSVREADRLLGTLAAERGYPAESPEQLLEALSVRHAQAIGGYRHLHTEAERARAGHVDTDRLREALLGAHPLFEELVRAQPHDRALRRRRQRQRHHRPAVLRSS</sequence>
<dbReference type="STRING" id="457427.SSOG_03750"/>
<evidence type="ECO:0000256" key="1">
    <source>
        <dbReference type="SAM" id="MobiDB-lite"/>
    </source>
</evidence>
<feature type="region of interest" description="Disordered" evidence="1">
    <location>
        <begin position="180"/>
        <end position="201"/>
    </location>
</feature>
<dbReference type="EMBL" id="GG657754">
    <property type="protein sequence ID" value="EFL24036.1"/>
    <property type="molecule type" value="Genomic_DNA"/>
</dbReference>
<dbReference type="AlphaFoldDB" id="D9WR70"/>
<gene>
    <name evidence="2" type="ORF">SSOG_03750</name>
</gene>
<dbReference type="OrthoDB" id="7502542at2"/>